<sequence>MIIKHEDILKQKSRKVTETLSPKGVKRMVCLAIVLCICSMLNVQATVQQQRITVSLKNVTIEAAMSKVEALLHQSFFVNRESVNMNRTVNLELNNATLEVLVEKLFGKGFKYELVNNIIVISKRKEESSALQQAQQPKQAQETVVTGVVLEESGGMVPGASVMLKGTTIGVATDINGNFSLKVPASHKGKKIIVSVSFVGMKKVEREYTGKPLTFKLEEDMAVIGDVVVNGYFQQAKNSFTGAARTILQEDLQKASNQNILTALQNIDPSFMKVENNLMGSNPNVIPDFQIRGSSSISTMESSYTGNPNMPVFIVDGFEASAEKVFDMDPYRVASITLLKDAAATAIYGSRASNGVVVITTNVPAKGKIQLSYNADATIYMADLSDYDLCNATEKLEIERLAGMYTARAVADQINLDESYNTKLSNIQKGYNTYWLDKPIDKSAIAQKHSLRLDGGTDNIRYAMEVNYSDTPGVMKGSGRKRMGVGMDLQYIYKNITFKNSLTYSDVSAVDSPYGSYSTYGTLNPYVRYKNDEGHYIYKVDEFAPVGYATTYPSYNPLFNTTLHTKSENGYSDLTNNFGIDWTVMEDLRLKGSFAIIRQNTDSDTFKPAKHTDFANYSIEDFDRRGSYVASRGESTIYNANLILTYFWQMNKHVLNSNLGWNIQENVNKSFSVQAEGFPNEKLDYISFATQYQKNGSPSGSEYTSRLVGFLGNVNYSYDEKYLLDLSFRGDASSRFGSDNRWAPFWSVGLGWNIHNEKFLKKVEWIDRLKIRASYGLTGSQDYNPYQAITTYQYLSGSRYHNSVGASVIAMGNEDLGWQRTTQQNYGLDLDFWKNRITLTANFYVKDSKDVLTAVTLPPSLGFGSYMDNLGEVQNVGYEVDLRVAILENKRDRLFWSVNATVLHNTNKLKKISNALKAYNEKQDNESSAGSNRPKVRYIEGQSMNSIWVNESLGIDPATGNELFRAKNGDVVSDWSPDNYVIGGCADPTIQGTFGTNFSWKGFQLNMIFRYSCGGYIYNQTLVDKVQDADLRYNVDRRVFLDRWQKPGDEVMFAKFGDGFGANVGHSTKPTSRFIEKNNYLDLATLNIAYDINMPWMKRIGLKRLKATFYMNDVFHISTVKQERGISYPYARNFSVGLQARF</sequence>
<dbReference type="RefSeq" id="WP_244978054.1">
    <property type="nucleotide sequence ID" value="NZ_JACIER010000001.1"/>
</dbReference>
<accession>A0A840D264</accession>
<dbReference type="Pfam" id="PF13715">
    <property type="entry name" value="CarbopepD_reg_2"/>
    <property type="match status" value="1"/>
</dbReference>
<gene>
    <name evidence="9" type="ORF">GGR06_000092</name>
</gene>
<keyword evidence="5 7" id="KW-0472">Membrane</keyword>
<protein>
    <submittedName>
        <fullName evidence="9">TonB-linked SusC/RagA family outer membrane protein</fullName>
    </submittedName>
</protein>
<keyword evidence="3 7" id="KW-1134">Transmembrane beta strand</keyword>
<dbReference type="Gene3D" id="2.170.130.10">
    <property type="entry name" value="TonB-dependent receptor, plug domain"/>
    <property type="match status" value="1"/>
</dbReference>
<dbReference type="InterPro" id="IPR023996">
    <property type="entry name" value="TonB-dep_OMP_SusC/RagA"/>
</dbReference>
<name>A0A840D264_9BACE</name>
<dbReference type="Proteomes" id="UP000560658">
    <property type="component" value="Unassembled WGS sequence"/>
</dbReference>
<evidence type="ECO:0000313" key="9">
    <source>
        <dbReference type="EMBL" id="MBB4042333.1"/>
    </source>
</evidence>
<dbReference type="InterPro" id="IPR008969">
    <property type="entry name" value="CarboxyPept-like_regulatory"/>
</dbReference>
<dbReference type="GO" id="GO:0009279">
    <property type="term" value="C:cell outer membrane"/>
    <property type="evidence" value="ECO:0007669"/>
    <property type="project" value="UniProtKB-SubCell"/>
</dbReference>
<dbReference type="Gene3D" id="2.40.170.20">
    <property type="entry name" value="TonB-dependent receptor, beta-barrel domain"/>
    <property type="match status" value="1"/>
</dbReference>
<keyword evidence="4 7" id="KW-0812">Transmembrane</keyword>
<comment type="caution">
    <text evidence="9">The sequence shown here is derived from an EMBL/GenBank/DDBJ whole genome shotgun (WGS) entry which is preliminary data.</text>
</comment>
<dbReference type="SUPFAM" id="SSF49464">
    <property type="entry name" value="Carboxypeptidase regulatory domain-like"/>
    <property type="match status" value="1"/>
</dbReference>
<dbReference type="SUPFAM" id="SSF56935">
    <property type="entry name" value="Porins"/>
    <property type="match status" value="1"/>
</dbReference>
<evidence type="ECO:0000256" key="7">
    <source>
        <dbReference type="PROSITE-ProRule" id="PRU01360"/>
    </source>
</evidence>
<keyword evidence="2 7" id="KW-0813">Transport</keyword>
<keyword evidence="6 7" id="KW-0998">Cell outer membrane</keyword>
<proteinExistence type="inferred from homology"/>
<feature type="domain" description="TonB-dependent receptor plug" evidence="8">
    <location>
        <begin position="238"/>
        <end position="356"/>
    </location>
</feature>
<dbReference type="PROSITE" id="PS52016">
    <property type="entry name" value="TONB_DEPENDENT_REC_3"/>
    <property type="match status" value="1"/>
</dbReference>
<evidence type="ECO:0000256" key="4">
    <source>
        <dbReference type="ARBA" id="ARBA00022692"/>
    </source>
</evidence>
<evidence type="ECO:0000256" key="6">
    <source>
        <dbReference type="ARBA" id="ARBA00023237"/>
    </source>
</evidence>
<dbReference type="NCBIfam" id="TIGR04056">
    <property type="entry name" value="OMP_RagA_SusC"/>
    <property type="match status" value="1"/>
</dbReference>
<comment type="subcellular location">
    <subcellularLocation>
        <location evidence="1 7">Cell outer membrane</location>
        <topology evidence="1 7">Multi-pass membrane protein</topology>
    </subcellularLocation>
</comment>
<dbReference type="NCBIfam" id="TIGR04057">
    <property type="entry name" value="SusC_RagA_signa"/>
    <property type="match status" value="1"/>
</dbReference>
<dbReference type="AlphaFoldDB" id="A0A840D264"/>
<dbReference type="InterPro" id="IPR037066">
    <property type="entry name" value="Plug_dom_sf"/>
</dbReference>
<dbReference type="InterPro" id="IPR023997">
    <property type="entry name" value="TonB-dep_OMP_SusC/RagA_CS"/>
</dbReference>
<evidence type="ECO:0000256" key="1">
    <source>
        <dbReference type="ARBA" id="ARBA00004571"/>
    </source>
</evidence>
<comment type="similarity">
    <text evidence="7">Belongs to the TonB-dependent receptor family.</text>
</comment>
<dbReference type="Gene3D" id="2.60.40.1120">
    <property type="entry name" value="Carboxypeptidase-like, regulatory domain"/>
    <property type="match status" value="1"/>
</dbReference>
<keyword evidence="10" id="KW-1185">Reference proteome</keyword>
<evidence type="ECO:0000256" key="3">
    <source>
        <dbReference type="ARBA" id="ARBA00022452"/>
    </source>
</evidence>
<organism evidence="9 10">
    <name type="scientific">Bacteroides reticulotermitis</name>
    <dbReference type="NCBI Taxonomy" id="1133319"/>
    <lineage>
        <taxon>Bacteria</taxon>
        <taxon>Pseudomonadati</taxon>
        <taxon>Bacteroidota</taxon>
        <taxon>Bacteroidia</taxon>
        <taxon>Bacteroidales</taxon>
        <taxon>Bacteroidaceae</taxon>
        <taxon>Bacteroides</taxon>
    </lineage>
</organism>
<dbReference type="InterPro" id="IPR036942">
    <property type="entry name" value="Beta-barrel_TonB_sf"/>
</dbReference>
<dbReference type="InterPro" id="IPR012910">
    <property type="entry name" value="Plug_dom"/>
</dbReference>
<evidence type="ECO:0000256" key="5">
    <source>
        <dbReference type="ARBA" id="ARBA00023136"/>
    </source>
</evidence>
<dbReference type="EMBL" id="JACIER010000001">
    <property type="protein sequence ID" value="MBB4042333.1"/>
    <property type="molecule type" value="Genomic_DNA"/>
</dbReference>
<evidence type="ECO:0000313" key="10">
    <source>
        <dbReference type="Proteomes" id="UP000560658"/>
    </source>
</evidence>
<evidence type="ECO:0000256" key="2">
    <source>
        <dbReference type="ARBA" id="ARBA00022448"/>
    </source>
</evidence>
<evidence type="ECO:0000259" key="8">
    <source>
        <dbReference type="Pfam" id="PF07715"/>
    </source>
</evidence>
<reference evidence="9" key="1">
    <citation type="submission" date="2020-08" db="EMBL/GenBank/DDBJ databases">
        <title>Genomic Encyclopedia of Type Strains, Phase IV (KMG-IV): sequencing the most valuable type-strain genomes for metagenomic binning, comparative biology and taxonomic classification.</title>
        <authorList>
            <person name="Goeker M."/>
        </authorList>
    </citation>
    <scope>NUCLEOTIDE SEQUENCE [LARGE SCALE GENOMIC DNA]</scope>
    <source>
        <strain evidence="9">DSM 105720</strain>
    </source>
</reference>
<dbReference type="Pfam" id="PF07715">
    <property type="entry name" value="Plug"/>
    <property type="match status" value="1"/>
</dbReference>
<dbReference type="InterPro" id="IPR039426">
    <property type="entry name" value="TonB-dep_rcpt-like"/>
</dbReference>